<feature type="transmembrane region" description="Helical" evidence="1">
    <location>
        <begin position="453"/>
        <end position="476"/>
    </location>
</feature>
<name>A0ABT1XSL9_9SPHN</name>
<keyword evidence="1" id="KW-0812">Transmembrane</keyword>
<feature type="transmembrane region" description="Helical" evidence="1">
    <location>
        <begin position="331"/>
        <end position="355"/>
    </location>
</feature>
<dbReference type="Proteomes" id="UP001206067">
    <property type="component" value="Unassembled WGS sequence"/>
</dbReference>
<protein>
    <submittedName>
        <fullName evidence="2">Uncharacterized protein</fullName>
    </submittedName>
</protein>
<reference evidence="2 3" key="1">
    <citation type="submission" date="2022-08" db="EMBL/GenBank/DDBJ databases">
        <title>Polyphasic taxonomy analysis of Qipengyuania sp.RS5-5.</title>
        <authorList>
            <person name="Xamxidin M."/>
            <person name="Wu M."/>
        </authorList>
    </citation>
    <scope>NUCLEOTIDE SEQUENCE [LARGE SCALE GENOMIC DNA]</scope>
    <source>
        <strain evidence="2 3">RS5-5</strain>
    </source>
</reference>
<keyword evidence="1" id="KW-0472">Membrane</keyword>
<keyword evidence="1" id="KW-1133">Transmembrane helix</keyword>
<organism evidence="2 3">
    <name type="scientific">Parerythrobacter lacustris</name>
    <dbReference type="NCBI Taxonomy" id="2969984"/>
    <lineage>
        <taxon>Bacteria</taxon>
        <taxon>Pseudomonadati</taxon>
        <taxon>Pseudomonadota</taxon>
        <taxon>Alphaproteobacteria</taxon>
        <taxon>Sphingomonadales</taxon>
        <taxon>Erythrobacteraceae</taxon>
        <taxon>Parerythrobacter</taxon>
    </lineage>
</organism>
<accession>A0ABT1XSL9</accession>
<dbReference type="EMBL" id="JANKHH010000006">
    <property type="protein sequence ID" value="MCR2834650.1"/>
    <property type="molecule type" value="Genomic_DNA"/>
</dbReference>
<evidence type="ECO:0000256" key="1">
    <source>
        <dbReference type="SAM" id="Phobius"/>
    </source>
</evidence>
<evidence type="ECO:0000313" key="3">
    <source>
        <dbReference type="Proteomes" id="UP001206067"/>
    </source>
</evidence>
<keyword evidence="3" id="KW-1185">Reference proteome</keyword>
<feature type="transmembrane region" description="Helical" evidence="1">
    <location>
        <begin position="391"/>
        <end position="415"/>
    </location>
</feature>
<comment type="caution">
    <text evidence="2">The sequence shown here is derived from an EMBL/GenBank/DDBJ whole genome shotgun (WGS) entry which is preliminary data.</text>
</comment>
<evidence type="ECO:0000313" key="2">
    <source>
        <dbReference type="EMBL" id="MCR2834650.1"/>
    </source>
</evidence>
<proteinExistence type="predicted"/>
<dbReference type="RefSeq" id="WP_257596487.1">
    <property type="nucleotide sequence ID" value="NZ_JANKHH010000006.1"/>
</dbReference>
<gene>
    <name evidence="2" type="ORF">NSO95_11890</name>
</gene>
<sequence>MPLASDLIGPDPSLVGLKGRWANTNALNHRLEGDGTRSIAVRQNRIAQDYPFPNRIVRIIKPAAEQSYLMVARTHPAQIPFVNEKCEQPPANRVRIFLDEQGMLCGTVFITPKNRARREANNRKRALDKIDKLLGAAVGVHTDICQEASDLITDDKDGGFPSIPYRFALFRTGELRIWLEDCKLDVAWLESEASRNAIETIFPKQVYYFIKDTLHTHYHHAPDSDQLLPLTRLETNPSCCAEIEKKNEVSWRRETLWGLARVVSSYRRSNTIRNLRRAQGVLAYADAFQATVAKVFRPSAMNHPPRYDNDLTTYDFAHTKQSVAALEGLRAWWNTGSLQILAGLTAVLLGAFTIWSTALRLKISRCSISTSSSAANERGCDELLSSRADFVLGWIVDHPLVFAASAFVAAALIYQTFVRDIAYGAVFGRISRFLSAAARAIGASAGRKSGRPFVGFAIAAFFFLIISVFLVGLFIYTGVIMQTR</sequence>